<sequence>MVECEEKGEYFKREKNKLKSFGEIEIVIPSYSMNPPKEVMLQNPEMYNSRDEKRDYDLYPDWHDHRPLSGVDKKFIAHFYKHFKLEELIPLTVSCTGDQSIMPCKKCFWCHEK</sequence>
<dbReference type="AlphaFoldDB" id="A0A382HCH7"/>
<accession>A0A382HCH7</accession>
<gene>
    <name evidence="1" type="ORF">METZ01_LOCUS237025</name>
</gene>
<name>A0A382HCH7_9ZZZZ</name>
<organism evidence="1">
    <name type="scientific">marine metagenome</name>
    <dbReference type="NCBI Taxonomy" id="408172"/>
    <lineage>
        <taxon>unclassified sequences</taxon>
        <taxon>metagenomes</taxon>
        <taxon>ecological metagenomes</taxon>
    </lineage>
</organism>
<dbReference type="EMBL" id="UINC01060067">
    <property type="protein sequence ID" value="SVB84171.1"/>
    <property type="molecule type" value="Genomic_DNA"/>
</dbReference>
<feature type="non-terminal residue" evidence="1">
    <location>
        <position position="113"/>
    </location>
</feature>
<protein>
    <submittedName>
        <fullName evidence="1">Uncharacterized protein</fullName>
    </submittedName>
</protein>
<reference evidence="1" key="1">
    <citation type="submission" date="2018-05" db="EMBL/GenBank/DDBJ databases">
        <authorList>
            <person name="Lanie J.A."/>
            <person name="Ng W.-L."/>
            <person name="Kazmierczak K.M."/>
            <person name="Andrzejewski T.M."/>
            <person name="Davidsen T.M."/>
            <person name="Wayne K.J."/>
            <person name="Tettelin H."/>
            <person name="Glass J.I."/>
            <person name="Rusch D."/>
            <person name="Podicherti R."/>
            <person name="Tsui H.-C.T."/>
            <person name="Winkler M.E."/>
        </authorList>
    </citation>
    <scope>NUCLEOTIDE SEQUENCE</scope>
</reference>
<evidence type="ECO:0000313" key="1">
    <source>
        <dbReference type="EMBL" id="SVB84171.1"/>
    </source>
</evidence>
<proteinExistence type="predicted"/>